<gene>
    <name evidence="1" type="ORF">METZ01_LOCUS246965</name>
</gene>
<proteinExistence type="predicted"/>
<protein>
    <submittedName>
        <fullName evidence="1">Uncharacterized protein</fullName>
    </submittedName>
</protein>
<sequence>MATIFVAVLYISGRGRTSPLLIPAASNLSKYCDEISA</sequence>
<organism evidence="1">
    <name type="scientific">marine metagenome</name>
    <dbReference type="NCBI Taxonomy" id="408172"/>
    <lineage>
        <taxon>unclassified sequences</taxon>
        <taxon>metagenomes</taxon>
        <taxon>ecological metagenomes</taxon>
    </lineage>
</organism>
<dbReference type="EMBL" id="UINC01064949">
    <property type="protein sequence ID" value="SVB94111.1"/>
    <property type="molecule type" value="Genomic_DNA"/>
</dbReference>
<accession>A0A382I5Y0</accession>
<reference evidence="1" key="1">
    <citation type="submission" date="2018-05" db="EMBL/GenBank/DDBJ databases">
        <authorList>
            <person name="Lanie J.A."/>
            <person name="Ng W.-L."/>
            <person name="Kazmierczak K.M."/>
            <person name="Andrzejewski T.M."/>
            <person name="Davidsen T.M."/>
            <person name="Wayne K.J."/>
            <person name="Tettelin H."/>
            <person name="Glass J.I."/>
            <person name="Rusch D."/>
            <person name="Podicherti R."/>
            <person name="Tsui H.-C.T."/>
            <person name="Winkler M.E."/>
        </authorList>
    </citation>
    <scope>NUCLEOTIDE SEQUENCE</scope>
</reference>
<evidence type="ECO:0000313" key="1">
    <source>
        <dbReference type="EMBL" id="SVB94111.1"/>
    </source>
</evidence>
<name>A0A382I5Y0_9ZZZZ</name>
<dbReference type="AlphaFoldDB" id="A0A382I5Y0"/>